<organism evidence="3 4">
    <name type="scientific">Elliptochloris bilobata</name>
    <dbReference type="NCBI Taxonomy" id="381761"/>
    <lineage>
        <taxon>Eukaryota</taxon>
        <taxon>Viridiplantae</taxon>
        <taxon>Chlorophyta</taxon>
        <taxon>core chlorophytes</taxon>
        <taxon>Trebouxiophyceae</taxon>
        <taxon>Trebouxiophyceae incertae sedis</taxon>
        <taxon>Elliptochloris clade</taxon>
        <taxon>Elliptochloris</taxon>
    </lineage>
</organism>
<dbReference type="SUPFAM" id="SSF69593">
    <property type="entry name" value="Glycerol-3-phosphate (1)-acyltransferase"/>
    <property type="match status" value="1"/>
</dbReference>
<evidence type="ECO:0000256" key="1">
    <source>
        <dbReference type="SAM" id="Phobius"/>
    </source>
</evidence>
<feature type="transmembrane region" description="Helical" evidence="1">
    <location>
        <begin position="12"/>
        <end position="31"/>
    </location>
</feature>
<name>A0AAW1RFU8_9CHLO</name>
<gene>
    <name evidence="3" type="ORF">WJX81_003456</name>
</gene>
<keyword evidence="1" id="KW-0472">Membrane</keyword>
<dbReference type="InterPro" id="IPR002123">
    <property type="entry name" value="Plipid/glycerol_acylTrfase"/>
</dbReference>
<feature type="transmembrane region" description="Helical" evidence="1">
    <location>
        <begin position="100"/>
        <end position="124"/>
    </location>
</feature>
<feature type="domain" description="Phospholipid/glycerol acyltransferase" evidence="2">
    <location>
        <begin position="70"/>
        <end position="185"/>
    </location>
</feature>
<keyword evidence="1" id="KW-0812">Transmembrane</keyword>
<sequence>MNLVKRFLDLPAFLIGVFFLYWSLPLAVLMNKVKFWKLNGKRNDARGWSVALRNLFRVKMLRLPGPALFPGGCPVLFLSNHRSWADFYLDVVATDGNAQMLARMAVAYVFPMFMLAVCIIRSVILFKRGKKVDHEEFNRMLEYKMAASPVDGLIVYPEGHRSIRCGSLPLKRGMLVFAFSRKMPVQIVMSANKEAVISEKEMRCGFGQRVLVGYSEVIRSTDFKKVAAFTEAVQAEWDRQWHRVYTADWSTAEELCCDGSDTREYSWRIKAMSVGSTLMILYIFVSVLFCAYQLWVVWLSLFGPWGRHVATLGVALWVSVSVARAFEPLQLPRERAQTAAAPPDITSGAAALAGSSHVKTS</sequence>
<dbReference type="Pfam" id="PF01553">
    <property type="entry name" value="Acyltransferase"/>
    <property type="match status" value="1"/>
</dbReference>
<protein>
    <recommendedName>
        <fullName evidence="2">Phospholipid/glycerol acyltransferase domain-containing protein</fullName>
    </recommendedName>
</protein>
<evidence type="ECO:0000313" key="4">
    <source>
        <dbReference type="Proteomes" id="UP001445335"/>
    </source>
</evidence>
<reference evidence="3 4" key="1">
    <citation type="journal article" date="2024" name="Nat. Commun.">
        <title>Phylogenomics reveals the evolutionary origins of lichenization in chlorophyte algae.</title>
        <authorList>
            <person name="Puginier C."/>
            <person name="Libourel C."/>
            <person name="Otte J."/>
            <person name="Skaloud P."/>
            <person name="Haon M."/>
            <person name="Grisel S."/>
            <person name="Petersen M."/>
            <person name="Berrin J.G."/>
            <person name="Delaux P.M."/>
            <person name="Dal Grande F."/>
            <person name="Keller J."/>
        </authorList>
    </citation>
    <scope>NUCLEOTIDE SEQUENCE [LARGE SCALE GENOMIC DNA]</scope>
    <source>
        <strain evidence="3 4">SAG 245.80</strain>
    </source>
</reference>
<proteinExistence type="predicted"/>
<feature type="transmembrane region" description="Helical" evidence="1">
    <location>
        <begin position="278"/>
        <end position="299"/>
    </location>
</feature>
<dbReference type="Proteomes" id="UP001445335">
    <property type="component" value="Unassembled WGS sequence"/>
</dbReference>
<dbReference type="GO" id="GO:0016746">
    <property type="term" value="F:acyltransferase activity"/>
    <property type="evidence" value="ECO:0007669"/>
    <property type="project" value="InterPro"/>
</dbReference>
<dbReference type="EMBL" id="JALJOU010000041">
    <property type="protein sequence ID" value="KAK9832508.1"/>
    <property type="molecule type" value="Genomic_DNA"/>
</dbReference>
<accession>A0AAW1RFU8</accession>
<feature type="transmembrane region" description="Helical" evidence="1">
    <location>
        <begin position="305"/>
        <end position="326"/>
    </location>
</feature>
<comment type="caution">
    <text evidence="3">The sequence shown here is derived from an EMBL/GenBank/DDBJ whole genome shotgun (WGS) entry which is preliminary data.</text>
</comment>
<keyword evidence="4" id="KW-1185">Reference proteome</keyword>
<keyword evidence="1" id="KW-1133">Transmembrane helix</keyword>
<dbReference type="AlphaFoldDB" id="A0AAW1RFU8"/>
<evidence type="ECO:0000313" key="3">
    <source>
        <dbReference type="EMBL" id="KAK9832508.1"/>
    </source>
</evidence>
<evidence type="ECO:0000259" key="2">
    <source>
        <dbReference type="Pfam" id="PF01553"/>
    </source>
</evidence>